<dbReference type="GO" id="GO:0016740">
    <property type="term" value="F:transferase activity"/>
    <property type="evidence" value="ECO:0007669"/>
    <property type="project" value="UniProtKB-KW"/>
</dbReference>
<dbReference type="AlphaFoldDB" id="A0A9W6QIW8"/>
<comment type="caution">
    <text evidence="3">The sequence shown here is derived from an EMBL/GenBank/DDBJ whole genome shotgun (WGS) entry which is preliminary data.</text>
</comment>
<feature type="transmembrane region" description="Helical" evidence="2">
    <location>
        <begin position="220"/>
        <end position="248"/>
    </location>
</feature>
<feature type="transmembrane region" description="Helical" evidence="2">
    <location>
        <begin position="255"/>
        <end position="282"/>
    </location>
</feature>
<feature type="transmembrane region" description="Helical" evidence="2">
    <location>
        <begin position="140"/>
        <end position="159"/>
    </location>
</feature>
<feature type="transmembrane region" description="Helical" evidence="2">
    <location>
        <begin position="171"/>
        <end position="190"/>
    </location>
</feature>
<protein>
    <submittedName>
        <fullName evidence="3">Glycosyl transferase</fullName>
    </submittedName>
</protein>
<feature type="transmembrane region" description="Helical" evidence="2">
    <location>
        <begin position="323"/>
        <end position="353"/>
    </location>
</feature>
<proteinExistence type="predicted"/>
<organism evidence="3 4">
    <name type="scientific">Actinokineospora globicatena</name>
    <dbReference type="NCBI Taxonomy" id="103729"/>
    <lineage>
        <taxon>Bacteria</taxon>
        <taxon>Bacillati</taxon>
        <taxon>Actinomycetota</taxon>
        <taxon>Actinomycetes</taxon>
        <taxon>Pseudonocardiales</taxon>
        <taxon>Pseudonocardiaceae</taxon>
        <taxon>Actinokineospora</taxon>
    </lineage>
</organism>
<keyword evidence="3" id="KW-0808">Transferase</keyword>
<feature type="transmembrane region" description="Helical" evidence="2">
    <location>
        <begin position="294"/>
        <end position="316"/>
    </location>
</feature>
<gene>
    <name evidence="3" type="ORF">Aglo03_17120</name>
</gene>
<evidence type="ECO:0000256" key="1">
    <source>
        <dbReference type="SAM" id="MobiDB-lite"/>
    </source>
</evidence>
<feature type="transmembrane region" description="Helical" evidence="2">
    <location>
        <begin position="365"/>
        <end position="383"/>
    </location>
</feature>
<keyword evidence="4" id="KW-1185">Reference proteome</keyword>
<evidence type="ECO:0000313" key="3">
    <source>
        <dbReference type="EMBL" id="GLW90896.1"/>
    </source>
</evidence>
<dbReference type="Proteomes" id="UP001165042">
    <property type="component" value="Unassembled WGS sequence"/>
</dbReference>
<keyword evidence="2" id="KW-1133">Transmembrane helix</keyword>
<feature type="transmembrane region" description="Helical" evidence="2">
    <location>
        <begin position="63"/>
        <end position="83"/>
    </location>
</feature>
<keyword evidence="2" id="KW-0812">Transmembrane</keyword>
<feature type="region of interest" description="Disordered" evidence="1">
    <location>
        <begin position="1"/>
        <end position="36"/>
    </location>
</feature>
<reference evidence="3" key="1">
    <citation type="submission" date="2023-02" db="EMBL/GenBank/DDBJ databases">
        <title>Actinokineospora globicatena NBRC 15670.</title>
        <authorList>
            <person name="Ichikawa N."/>
            <person name="Sato H."/>
            <person name="Tonouchi N."/>
        </authorList>
    </citation>
    <scope>NUCLEOTIDE SEQUENCE</scope>
    <source>
        <strain evidence="3">NBRC 15670</strain>
    </source>
</reference>
<evidence type="ECO:0000256" key="2">
    <source>
        <dbReference type="SAM" id="Phobius"/>
    </source>
</evidence>
<sequence>MGRPSCRIGHRRGFRLAPGGRRDGRAGSHMTSHRWSAESPDRFGVRSVWAAAQARARALDLDILTITAVGAVAALGAVLRLGAIDSPAQPGEGRNVAQVFAVDSLGKLLDANASPLAWLQAGGYTSLTDSFVRHSTALGAAREPMVITAAITAILMWVLSRRMGLSRLTGAIAVGIAAVSPMALGLQLGVRPENLAMPWALAGIALLWTPRKHRRLAPDLWATLFLVIAVITAPVTVLLIVTAAWLIWRRRRKRLSLMLASLFVLGTGIGMGVAAGLAGLLIAAEGPRAYDWLAIDPLLATAGLLATLLALFSYVLRPLAVGTLALIAVALIPGGPGTAALALAVAPVALLITGSVERATRPPRMPAAILGVVLAATALPAWMGGLRMATSSRADPKPVADASRWLQENLPATPVVTDGITWVELLRDGRAPQAAKLSLDCPATCSAQSWLVVTPGLRLVLPHRPALAEAAASAEVVAVFGAGRDRVEIHRPSTAGLPDTEERQARAEMGTKVADSPRIAAPTTVDQTLRTGRTDPRLLTTLSALAQTRPVRVTALPEVAGEDAANQPRRQALLTAAEEPADELAQFFTNQNGVLRPESVTTTSEGVLIRYPAGTPAGLLIPFG</sequence>
<evidence type="ECO:0000313" key="4">
    <source>
        <dbReference type="Proteomes" id="UP001165042"/>
    </source>
</evidence>
<name>A0A9W6QIW8_9PSEU</name>
<accession>A0A9W6QIW8</accession>
<dbReference type="EMBL" id="BSSD01000002">
    <property type="protein sequence ID" value="GLW90896.1"/>
    <property type="molecule type" value="Genomic_DNA"/>
</dbReference>
<keyword evidence="2" id="KW-0472">Membrane</keyword>